<dbReference type="PANTHER" id="PTHR22916">
    <property type="entry name" value="GLYCOSYLTRANSFERASE"/>
    <property type="match status" value="1"/>
</dbReference>
<organism evidence="2 3">
    <name type="scientific">Parapedobacter pyrenivorans</name>
    <dbReference type="NCBI Taxonomy" id="1305674"/>
    <lineage>
        <taxon>Bacteria</taxon>
        <taxon>Pseudomonadati</taxon>
        <taxon>Bacteroidota</taxon>
        <taxon>Sphingobacteriia</taxon>
        <taxon>Sphingobacteriales</taxon>
        <taxon>Sphingobacteriaceae</taxon>
        <taxon>Parapedobacter</taxon>
    </lineage>
</organism>
<reference evidence="2" key="1">
    <citation type="journal article" date="2014" name="Int. J. Syst. Evol. Microbiol.">
        <title>Complete genome sequence of Corynebacterium casei LMG S-19264T (=DSM 44701T), isolated from a smear-ripened cheese.</title>
        <authorList>
            <consortium name="US DOE Joint Genome Institute (JGI-PGF)"/>
            <person name="Walter F."/>
            <person name="Albersmeier A."/>
            <person name="Kalinowski J."/>
            <person name="Ruckert C."/>
        </authorList>
    </citation>
    <scope>NUCLEOTIDE SEQUENCE</scope>
    <source>
        <strain evidence="2">CGMCC 1.12195</strain>
    </source>
</reference>
<dbReference type="EMBL" id="BMER01000001">
    <property type="protein sequence ID" value="GGG84843.1"/>
    <property type="molecule type" value="Genomic_DNA"/>
</dbReference>
<evidence type="ECO:0000313" key="2">
    <source>
        <dbReference type="EMBL" id="GGG84843.1"/>
    </source>
</evidence>
<evidence type="ECO:0000259" key="1">
    <source>
        <dbReference type="Pfam" id="PF00535"/>
    </source>
</evidence>
<dbReference type="InterPro" id="IPR001173">
    <property type="entry name" value="Glyco_trans_2-like"/>
</dbReference>
<dbReference type="CDD" id="cd00761">
    <property type="entry name" value="Glyco_tranf_GTA_type"/>
    <property type="match status" value="1"/>
</dbReference>
<dbReference type="Pfam" id="PF00535">
    <property type="entry name" value="Glycos_transf_2"/>
    <property type="match status" value="1"/>
</dbReference>
<dbReference type="Proteomes" id="UP000660862">
    <property type="component" value="Unassembled WGS sequence"/>
</dbReference>
<comment type="caution">
    <text evidence="2">The sequence shown here is derived from an EMBL/GenBank/DDBJ whole genome shotgun (WGS) entry which is preliminary data.</text>
</comment>
<sequence>METTVITIFTPTYNRGSHLAKLYESIKQQRYHGFEWIIVDDGSEDGTGKLVEGFQAEGKVEIQYFFQQNAGKHIAINRGVKAAKGELFFIVDSDDLLMADSLQIINEAWRELYAANKAKGFAGICGLRCFQNGKVIGGEVAYQTLDVSMLDYRYRYGYKGDKAEVFITNILSRYPFPALTGETFCTEGLVWNRIGRSYKMRFINKGLYVTEYLNDGLSAKSFQLRKKSPTYAMLFYSELLNTPGISLRYKLRAALNFWRFAIYDRRHSLIEKQRQIRQLWALCFLPASYFLYCLESLKK</sequence>
<dbReference type="InterPro" id="IPR029044">
    <property type="entry name" value="Nucleotide-diphossugar_trans"/>
</dbReference>
<name>A0A917HNW3_9SPHI</name>
<feature type="domain" description="Glycosyltransferase 2-like" evidence="1">
    <location>
        <begin position="7"/>
        <end position="111"/>
    </location>
</feature>
<dbReference type="AlphaFoldDB" id="A0A917HNW3"/>
<dbReference type="Gene3D" id="3.90.550.10">
    <property type="entry name" value="Spore Coat Polysaccharide Biosynthesis Protein SpsA, Chain A"/>
    <property type="match status" value="1"/>
</dbReference>
<dbReference type="SUPFAM" id="SSF53448">
    <property type="entry name" value="Nucleotide-diphospho-sugar transferases"/>
    <property type="match status" value="1"/>
</dbReference>
<reference evidence="2" key="2">
    <citation type="submission" date="2020-09" db="EMBL/GenBank/DDBJ databases">
        <authorList>
            <person name="Sun Q."/>
            <person name="Zhou Y."/>
        </authorList>
    </citation>
    <scope>NUCLEOTIDE SEQUENCE</scope>
    <source>
        <strain evidence="2">CGMCC 1.12195</strain>
    </source>
</reference>
<accession>A0A917HNW3</accession>
<dbReference type="RefSeq" id="WP_188505510.1">
    <property type="nucleotide sequence ID" value="NZ_BMER01000001.1"/>
</dbReference>
<dbReference type="GO" id="GO:0016758">
    <property type="term" value="F:hexosyltransferase activity"/>
    <property type="evidence" value="ECO:0007669"/>
    <property type="project" value="UniProtKB-ARBA"/>
</dbReference>
<keyword evidence="3" id="KW-1185">Reference proteome</keyword>
<dbReference type="PANTHER" id="PTHR22916:SF3">
    <property type="entry name" value="UDP-GLCNAC:BETAGAL BETA-1,3-N-ACETYLGLUCOSAMINYLTRANSFERASE-LIKE PROTEIN 1"/>
    <property type="match status" value="1"/>
</dbReference>
<protein>
    <submittedName>
        <fullName evidence="2">Beta-glycosyltransferase</fullName>
    </submittedName>
</protein>
<proteinExistence type="predicted"/>
<gene>
    <name evidence="2" type="ORF">GCM10007415_17660</name>
</gene>
<evidence type="ECO:0000313" key="3">
    <source>
        <dbReference type="Proteomes" id="UP000660862"/>
    </source>
</evidence>